<dbReference type="OrthoDB" id="6349953at2759"/>
<sequence>MIKFIKFLRQSQDSISSFKAVTNYCIQKKLEFFIYNRDRTFSIMASKSVVTEVCEGRARVDLPQSVFYNPVQEYNRDLTIAIISEFAERHIKNPPAHQGSGSRRKILAHQKANDNSSVAVAADIDNDLHKEVVLEAGKKYENGIRIFEGLAASGLRSVRFGLEIPGVKEIIANDFDENAVNFIQKNIDKNDLGHIMRAKHGDAAMGMYQSKAEDNLFDVVDLDPYGSPSIFLDAAVQSVRDGGLLCVTCTDAAVLCGNALEKCSATYGAVSLRSKFCHEMAVRIILQCIDSHANRYSRYIVPLISLSVDFYFRVFVQVFTSQKQVKLSCTKKAMVHECVGCGAFELQPLAQAIPTKGEDNFKFIPRNTPVAIECEHCGHHYRCGGPIWADPIHDAEFIKSVIARVENSTNPPNTKDRICGMLSVALEELPDVPLYYVLDAVCSVLHCKAPNMMLVRSALLNAGYKVSMSHAAKNSYKTNAPAQIVWDIMRTWIKDHPISEKRLTPGSVAKAILEKAPSHQISFEHHPQANPNSREKGLLRWQVNPLPNWGPKAKAKRSQPKDLTEKRAANQGKLKKAKIDSNQQDRIQCAAEPEAKEDGQKE</sequence>
<feature type="compositionally biased region" description="Basic and acidic residues" evidence="10">
    <location>
        <begin position="559"/>
        <end position="568"/>
    </location>
</feature>
<dbReference type="Proteomes" id="UP000271974">
    <property type="component" value="Unassembled WGS sequence"/>
</dbReference>
<dbReference type="SUPFAM" id="SSF53335">
    <property type="entry name" value="S-adenosyl-L-methionine-dependent methyltransferases"/>
    <property type="match status" value="1"/>
</dbReference>
<dbReference type="NCBIfam" id="TIGR00308">
    <property type="entry name" value="TRM1"/>
    <property type="match status" value="1"/>
</dbReference>
<evidence type="ECO:0000256" key="4">
    <source>
        <dbReference type="ARBA" id="ARBA00022691"/>
    </source>
</evidence>
<keyword evidence="1 9" id="KW-0820">tRNA-binding</keyword>
<dbReference type="GO" id="GO:0160104">
    <property type="term" value="F:tRNA (guanine(26)-N2)-dimethyltransferase activity"/>
    <property type="evidence" value="ECO:0007669"/>
    <property type="project" value="UniProtKB-UniRule"/>
</dbReference>
<evidence type="ECO:0000256" key="10">
    <source>
        <dbReference type="SAM" id="MobiDB-lite"/>
    </source>
</evidence>
<evidence type="ECO:0000256" key="3">
    <source>
        <dbReference type="ARBA" id="ARBA00022679"/>
    </source>
</evidence>
<evidence type="ECO:0000256" key="6">
    <source>
        <dbReference type="ARBA" id="ARBA00022884"/>
    </source>
</evidence>
<keyword evidence="12" id="KW-1185">Reference proteome</keyword>
<keyword evidence="3 9" id="KW-0808">Transferase</keyword>
<keyword evidence="4 9" id="KW-0949">S-adenosyl-L-methionine</keyword>
<feature type="compositionally biased region" description="Basic and acidic residues" evidence="10">
    <location>
        <begin position="593"/>
        <end position="602"/>
    </location>
</feature>
<reference evidence="11 12" key="1">
    <citation type="submission" date="2019-01" db="EMBL/GenBank/DDBJ databases">
        <title>A draft genome assembly of the solar-powered sea slug Elysia chlorotica.</title>
        <authorList>
            <person name="Cai H."/>
            <person name="Li Q."/>
            <person name="Fang X."/>
            <person name="Li J."/>
            <person name="Curtis N.E."/>
            <person name="Altenburger A."/>
            <person name="Shibata T."/>
            <person name="Feng M."/>
            <person name="Maeda T."/>
            <person name="Schwartz J.A."/>
            <person name="Shigenobu S."/>
            <person name="Lundholm N."/>
            <person name="Nishiyama T."/>
            <person name="Yang H."/>
            <person name="Hasebe M."/>
            <person name="Li S."/>
            <person name="Pierce S.K."/>
            <person name="Wang J."/>
        </authorList>
    </citation>
    <scope>NUCLEOTIDE SEQUENCE [LARGE SCALE GENOMIC DNA]</scope>
    <source>
        <strain evidence="11">EC2010</strain>
        <tissue evidence="11">Whole organism of an adult</tissue>
    </source>
</reference>
<dbReference type="InterPro" id="IPR029063">
    <property type="entry name" value="SAM-dependent_MTases_sf"/>
</dbReference>
<evidence type="ECO:0000256" key="1">
    <source>
        <dbReference type="ARBA" id="ARBA00022555"/>
    </source>
</evidence>
<dbReference type="Gene3D" id="3.30.56.70">
    <property type="entry name" value="N2,N2-dimethylguanosine tRNA methyltransferase, C-terminal domain"/>
    <property type="match status" value="1"/>
</dbReference>
<feature type="region of interest" description="Disordered" evidence="10">
    <location>
        <begin position="545"/>
        <end position="602"/>
    </location>
</feature>
<protein>
    <recommendedName>
        <fullName evidence="7 9">tRNA (guanine(26)-N(2))-dimethyltransferase</fullName>
        <ecNumber evidence="7 9">2.1.1.216</ecNumber>
    </recommendedName>
</protein>
<evidence type="ECO:0000256" key="5">
    <source>
        <dbReference type="ARBA" id="ARBA00022694"/>
    </source>
</evidence>
<dbReference type="Pfam" id="PF02005">
    <property type="entry name" value="TRM"/>
    <property type="match status" value="1"/>
</dbReference>
<dbReference type="FunFam" id="3.30.56.70:FF:000001">
    <property type="entry name" value="tRNA (guanine(26)-N(2))-dimethyltransferase"/>
    <property type="match status" value="1"/>
</dbReference>
<dbReference type="GO" id="GO:0000049">
    <property type="term" value="F:tRNA binding"/>
    <property type="evidence" value="ECO:0007669"/>
    <property type="project" value="UniProtKB-UniRule"/>
</dbReference>
<evidence type="ECO:0000256" key="7">
    <source>
        <dbReference type="ARBA" id="ARBA00039099"/>
    </source>
</evidence>
<dbReference type="GO" id="GO:0002940">
    <property type="term" value="P:tRNA N2-guanine methylation"/>
    <property type="evidence" value="ECO:0007669"/>
    <property type="project" value="TreeGrafter"/>
</dbReference>
<comment type="similarity">
    <text evidence="9">Belongs to the class I-like SAM-binding methyltransferase superfamily. Trm1 family.</text>
</comment>
<evidence type="ECO:0000313" key="12">
    <source>
        <dbReference type="Proteomes" id="UP000271974"/>
    </source>
</evidence>
<evidence type="ECO:0000256" key="8">
    <source>
        <dbReference type="ARBA" id="ARBA00051897"/>
    </source>
</evidence>
<dbReference type="PANTHER" id="PTHR10631">
    <property type="entry name" value="N 2 ,N 2 -DIMETHYLGUANOSINE TRNA METHYLTRANSFERASE"/>
    <property type="match status" value="1"/>
</dbReference>
<evidence type="ECO:0000256" key="9">
    <source>
        <dbReference type="PROSITE-ProRule" id="PRU00958"/>
    </source>
</evidence>
<dbReference type="EMBL" id="RQTK01000058">
    <property type="protein sequence ID" value="RUS89355.1"/>
    <property type="molecule type" value="Genomic_DNA"/>
</dbReference>
<comment type="caution">
    <text evidence="11">The sequence shown here is derived from an EMBL/GenBank/DDBJ whole genome shotgun (WGS) entry which is preliminary data.</text>
</comment>
<dbReference type="PANTHER" id="PTHR10631:SF3">
    <property type="entry name" value="TRNA (GUANINE(26)-N(2))-DIMETHYLTRANSFERASE"/>
    <property type="match status" value="1"/>
</dbReference>
<comment type="catalytic activity">
    <reaction evidence="8 9">
        <text>guanosine(26) in tRNA + 2 S-adenosyl-L-methionine = N(2)-dimethylguanosine(26) in tRNA + 2 S-adenosyl-L-homocysteine + 2 H(+)</text>
        <dbReference type="Rhea" id="RHEA:43140"/>
        <dbReference type="Rhea" id="RHEA-COMP:10359"/>
        <dbReference type="Rhea" id="RHEA-COMP:10360"/>
        <dbReference type="ChEBI" id="CHEBI:15378"/>
        <dbReference type="ChEBI" id="CHEBI:57856"/>
        <dbReference type="ChEBI" id="CHEBI:59789"/>
        <dbReference type="ChEBI" id="CHEBI:74269"/>
        <dbReference type="ChEBI" id="CHEBI:74513"/>
        <dbReference type="EC" id="2.1.1.216"/>
    </reaction>
</comment>
<dbReference type="Gene3D" id="3.40.50.150">
    <property type="entry name" value="Vaccinia Virus protein VP39"/>
    <property type="match status" value="1"/>
</dbReference>
<dbReference type="PROSITE" id="PS51626">
    <property type="entry name" value="SAM_MT_TRM1"/>
    <property type="match status" value="1"/>
</dbReference>
<keyword evidence="2 9" id="KW-0489">Methyltransferase</keyword>
<gene>
    <name evidence="11" type="ORF">EGW08_002875</name>
</gene>
<keyword evidence="6 9" id="KW-0694">RNA-binding</keyword>
<accession>A0A3S0ZXT9</accession>
<name>A0A3S0ZXT9_ELYCH</name>
<evidence type="ECO:0000313" key="11">
    <source>
        <dbReference type="EMBL" id="RUS89355.1"/>
    </source>
</evidence>
<evidence type="ECO:0000256" key="2">
    <source>
        <dbReference type="ARBA" id="ARBA00022603"/>
    </source>
</evidence>
<proteinExistence type="inferred from homology"/>
<dbReference type="AlphaFoldDB" id="A0A3S0ZXT9"/>
<dbReference type="STRING" id="188477.A0A3S0ZXT9"/>
<organism evidence="11 12">
    <name type="scientific">Elysia chlorotica</name>
    <name type="common">Eastern emerald elysia</name>
    <name type="synonym">Sea slug</name>
    <dbReference type="NCBI Taxonomy" id="188477"/>
    <lineage>
        <taxon>Eukaryota</taxon>
        <taxon>Metazoa</taxon>
        <taxon>Spiralia</taxon>
        <taxon>Lophotrochozoa</taxon>
        <taxon>Mollusca</taxon>
        <taxon>Gastropoda</taxon>
        <taxon>Heterobranchia</taxon>
        <taxon>Euthyneura</taxon>
        <taxon>Panpulmonata</taxon>
        <taxon>Sacoglossa</taxon>
        <taxon>Placobranchoidea</taxon>
        <taxon>Plakobranchidae</taxon>
        <taxon>Elysia</taxon>
    </lineage>
</organism>
<dbReference type="EC" id="2.1.1.216" evidence="7 9"/>
<dbReference type="InterPro" id="IPR002905">
    <property type="entry name" value="Trm1"/>
</dbReference>
<dbReference type="InterPro" id="IPR042296">
    <property type="entry name" value="tRNA_met_Trm1_C"/>
</dbReference>
<keyword evidence="5 9" id="KW-0819">tRNA processing</keyword>
<dbReference type="GO" id="GO:0005634">
    <property type="term" value="C:nucleus"/>
    <property type="evidence" value="ECO:0007669"/>
    <property type="project" value="TreeGrafter"/>
</dbReference>